<reference evidence="1" key="1">
    <citation type="submission" date="2013-05" db="EMBL/GenBank/DDBJ databases">
        <authorList>
            <person name="Yim A.K.Y."/>
            <person name="Chan T.F."/>
            <person name="Ji K.M."/>
            <person name="Liu X.Y."/>
            <person name="Zhou J.W."/>
            <person name="Li R.Q."/>
            <person name="Yang K.Y."/>
            <person name="Li J."/>
            <person name="Li M."/>
            <person name="Law P.T.W."/>
            <person name="Wu Y.L."/>
            <person name="Cai Z.L."/>
            <person name="Qin H."/>
            <person name="Bao Y."/>
            <person name="Leung R.K.K."/>
            <person name="Ng P.K.S."/>
            <person name="Zou J."/>
            <person name="Zhong X.J."/>
            <person name="Ran P.X."/>
            <person name="Zhong N.S."/>
            <person name="Liu Z.G."/>
            <person name="Tsui S.K.W."/>
        </authorList>
    </citation>
    <scope>NUCLEOTIDE SEQUENCE</scope>
    <source>
        <strain evidence="1">Derf</strain>
        <tissue evidence="1">Whole organism</tissue>
    </source>
</reference>
<gene>
    <name evidence="1" type="ORF">DERF_004251</name>
</gene>
<dbReference type="Proteomes" id="UP000790347">
    <property type="component" value="Unassembled WGS sequence"/>
</dbReference>
<protein>
    <submittedName>
        <fullName evidence="1">Uncharacterized protein</fullName>
    </submittedName>
</protein>
<evidence type="ECO:0000313" key="2">
    <source>
        <dbReference type="Proteomes" id="UP000790347"/>
    </source>
</evidence>
<organism evidence="1 2">
    <name type="scientific">Dermatophagoides farinae</name>
    <name type="common">American house dust mite</name>
    <dbReference type="NCBI Taxonomy" id="6954"/>
    <lineage>
        <taxon>Eukaryota</taxon>
        <taxon>Metazoa</taxon>
        <taxon>Ecdysozoa</taxon>
        <taxon>Arthropoda</taxon>
        <taxon>Chelicerata</taxon>
        <taxon>Arachnida</taxon>
        <taxon>Acari</taxon>
        <taxon>Acariformes</taxon>
        <taxon>Sarcoptiformes</taxon>
        <taxon>Astigmata</taxon>
        <taxon>Psoroptidia</taxon>
        <taxon>Analgoidea</taxon>
        <taxon>Pyroglyphidae</taxon>
        <taxon>Dermatophagoidinae</taxon>
        <taxon>Dermatophagoides</taxon>
    </lineage>
</organism>
<name>A0A922I6X7_DERFA</name>
<dbReference type="EMBL" id="ASGP02000002">
    <property type="protein sequence ID" value="KAH9520548.1"/>
    <property type="molecule type" value="Genomic_DNA"/>
</dbReference>
<reference evidence="1" key="2">
    <citation type="journal article" date="2022" name="Res Sq">
        <title>Comparative Genomics Reveals Insights into the Divergent Evolution of Astigmatic Mites and Household Pest Adaptations.</title>
        <authorList>
            <person name="Xiong Q."/>
            <person name="Wan A.T.-Y."/>
            <person name="Liu X.-Y."/>
            <person name="Fung C.S.-H."/>
            <person name="Xiao X."/>
            <person name="Malainual N."/>
            <person name="Hou J."/>
            <person name="Wang L."/>
            <person name="Wang M."/>
            <person name="Yang K."/>
            <person name="Cui Y."/>
            <person name="Leung E."/>
            <person name="Nong W."/>
            <person name="Shin S.-K."/>
            <person name="Au S."/>
            <person name="Jeong K.Y."/>
            <person name="Chew F.T."/>
            <person name="Hui J."/>
            <person name="Leung T.F."/>
            <person name="Tungtrongchitr A."/>
            <person name="Zhong N."/>
            <person name="Liu Z."/>
            <person name="Tsui S."/>
        </authorList>
    </citation>
    <scope>NUCLEOTIDE SEQUENCE</scope>
    <source>
        <strain evidence="1">Derf</strain>
        <tissue evidence="1">Whole organism</tissue>
    </source>
</reference>
<sequence>MLNSQISHFPVYPIVQISIRFFESKNGIDFHDLLLSYRTTIDAAGTNTKKMYINVLSIIVVTEITLIVSNEHF</sequence>
<proteinExistence type="predicted"/>
<comment type="caution">
    <text evidence="1">The sequence shown here is derived from an EMBL/GenBank/DDBJ whole genome shotgun (WGS) entry which is preliminary data.</text>
</comment>
<evidence type="ECO:0000313" key="1">
    <source>
        <dbReference type="EMBL" id="KAH9520548.1"/>
    </source>
</evidence>
<keyword evidence="2" id="KW-1185">Reference proteome</keyword>
<dbReference type="AlphaFoldDB" id="A0A922I6X7"/>
<accession>A0A922I6X7</accession>